<comment type="subunit">
    <text evidence="12">Homodimer. Monomer. Interacts with TST. May interact with RELA.</text>
</comment>
<dbReference type="InterPro" id="IPR051682">
    <property type="entry name" value="Mito_Persulfide_Diox"/>
</dbReference>
<dbReference type="PANTHER" id="PTHR43084:SF1">
    <property type="entry name" value="PERSULFIDE DIOXYGENASE ETHE1, MITOCHONDRIAL"/>
    <property type="match status" value="1"/>
</dbReference>
<organism evidence="17 18">
    <name type="scientific">Halocaridina rubra</name>
    <name type="common">Hawaiian red shrimp</name>
    <dbReference type="NCBI Taxonomy" id="373956"/>
    <lineage>
        <taxon>Eukaryota</taxon>
        <taxon>Metazoa</taxon>
        <taxon>Ecdysozoa</taxon>
        <taxon>Arthropoda</taxon>
        <taxon>Crustacea</taxon>
        <taxon>Multicrustacea</taxon>
        <taxon>Malacostraca</taxon>
        <taxon>Eumalacostraca</taxon>
        <taxon>Eucarida</taxon>
        <taxon>Decapoda</taxon>
        <taxon>Pleocyemata</taxon>
        <taxon>Caridea</taxon>
        <taxon>Atyoidea</taxon>
        <taxon>Atyidae</taxon>
        <taxon>Halocaridina</taxon>
    </lineage>
</organism>
<evidence type="ECO:0000256" key="14">
    <source>
        <dbReference type="ARBA" id="ARBA00067300"/>
    </source>
</evidence>
<keyword evidence="9" id="KW-0408">Iron</keyword>
<evidence type="ECO:0000256" key="1">
    <source>
        <dbReference type="ARBA" id="ARBA00001954"/>
    </source>
</evidence>
<dbReference type="GO" id="GO:0050313">
    <property type="term" value="F:sulfur dioxygenase activity"/>
    <property type="evidence" value="ECO:0007669"/>
    <property type="project" value="UniProtKB-EC"/>
</dbReference>
<dbReference type="GO" id="GO:0005739">
    <property type="term" value="C:mitochondrion"/>
    <property type="evidence" value="ECO:0007669"/>
    <property type="project" value="UniProtKB-SubCell"/>
</dbReference>
<dbReference type="GO" id="GO:0006749">
    <property type="term" value="P:glutathione metabolic process"/>
    <property type="evidence" value="ECO:0007669"/>
    <property type="project" value="InterPro"/>
</dbReference>
<keyword evidence="5" id="KW-0809">Transit peptide</keyword>
<evidence type="ECO:0000256" key="12">
    <source>
        <dbReference type="ARBA" id="ARBA00065219"/>
    </source>
</evidence>
<keyword evidence="10" id="KW-0496">Mitochondrion</keyword>
<evidence type="ECO:0000256" key="3">
    <source>
        <dbReference type="ARBA" id="ARBA00006759"/>
    </source>
</evidence>
<keyword evidence="6" id="KW-0223">Dioxygenase</keyword>
<evidence type="ECO:0000256" key="13">
    <source>
        <dbReference type="ARBA" id="ARBA00066686"/>
    </source>
</evidence>
<comment type="subcellular location">
    <subcellularLocation>
        <location evidence="2">Mitochondrion</location>
    </subcellularLocation>
</comment>
<keyword evidence="8 17" id="KW-0560">Oxidoreductase</keyword>
<dbReference type="CDD" id="cd07724">
    <property type="entry name" value="POD-like_MBL-fold"/>
    <property type="match status" value="1"/>
</dbReference>
<evidence type="ECO:0000256" key="4">
    <source>
        <dbReference type="ARBA" id="ARBA00022723"/>
    </source>
</evidence>
<evidence type="ECO:0000256" key="9">
    <source>
        <dbReference type="ARBA" id="ARBA00023004"/>
    </source>
</evidence>
<dbReference type="GO" id="GO:0046872">
    <property type="term" value="F:metal ion binding"/>
    <property type="evidence" value="ECO:0007669"/>
    <property type="project" value="UniProtKB-KW"/>
</dbReference>
<evidence type="ECO:0000256" key="5">
    <source>
        <dbReference type="ARBA" id="ARBA00022946"/>
    </source>
</evidence>
<dbReference type="AlphaFoldDB" id="A0AAN8WEF9"/>
<evidence type="ECO:0000256" key="15">
    <source>
        <dbReference type="ARBA" id="ARBA00077964"/>
    </source>
</evidence>
<dbReference type="SUPFAM" id="SSF56281">
    <property type="entry name" value="Metallo-hydrolase/oxidoreductase"/>
    <property type="match status" value="1"/>
</dbReference>
<dbReference type="Gene3D" id="3.60.15.10">
    <property type="entry name" value="Ribonuclease Z/Hydroxyacylglutathione hydrolase-like"/>
    <property type="match status" value="1"/>
</dbReference>
<sequence length="293" mass="32392">MAMSGVVRSSVRLRPTWSTWTSVTGNIPRNFNQNRAIPEGICGIRAIASHSSNNMIFRQLFDRESCTYTYLLADEASKDAVLIDPVIELAKRDAQLVEELGLKLKYVMNTHVHADHITGSGLLKKLVPGSQSLISVASKAMADVKVNPGEKVTFGCHELEVRSTPGHTNGCITYVCHEQRTAFTGDALLIRGCGRTDFQEGSSEKLYDSVHSEILSLPDDYILYPAHDYKGQTATTVREEKQYNPRLTKTKDEFVDIMANLGLAYPKKIDVSLPANLVCGLYNLPDDLAAELE</sequence>
<evidence type="ECO:0000256" key="7">
    <source>
        <dbReference type="ARBA" id="ARBA00022990"/>
    </source>
</evidence>
<evidence type="ECO:0000256" key="8">
    <source>
        <dbReference type="ARBA" id="ARBA00023002"/>
    </source>
</evidence>
<evidence type="ECO:0000313" key="17">
    <source>
        <dbReference type="EMBL" id="KAK7062999.1"/>
    </source>
</evidence>
<keyword evidence="4" id="KW-0479">Metal-binding</keyword>
<dbReference type="InterPro" id="IPR044528">
    <property type="entry name" value="POD-like_MBL-fold"/>
</dbReference>
<dbReference type="EMBL" id="JAXCGZ010020983">
    <property type="protein sequence ID" value="KAK7062999.1"/>
    <property type="molecule type" value="Genomic_DNA"/>
</dbReference>
<evidence type="ECO:0000313" key="18">
    <source>
        <dbReference type="Proteomes" id="UP001381693"/>
    </source>
</evidence>
<evidence type="ECO:0000259" key="16">
    <source>
        <dbReference type="SMART" id="SM00849"/>
    </source>
</evidence>
<accession>A0AAN8WEF9</accession>
<dbReference type="PANTHER" id="PTHR43084">
    <property type="entry name" value="PERSULFIDE DIOXYGENASE ETHE1"/>
    <property type="match status" value="1"/>
</dbReference>
<evidence type="ECO:0000256" key="2">
    <source>
        <dbReference type="ARBA" id="ARBA00004173"/>
    </source>
</evidence>
<dbReference type="InterPro" id="IPR001279">
    <property type="entry name" value="Metallo-B-lactamas"/>
</dbReference>
<dbReference type="GO" id="GO:0031123">
    <property type="term" value="P:RNA 3'-end processing"/>
    <property type="evidence" value="ECO:0007669"/>
    <property type="project" value="UniProtKB-ARBA"/>
</dbReference>
<evidence type="ECO:0000256" key="11">
    <source>
        <dbReference type="ARBA" id="ARBA00050990"/>
    </source>
</evidence>
<dbReference type="Proteomes" id="UP001381693">
    <property type="component" value="Unassembled WGS sequence"/>
</dbReference>
<dbReference type="FunFam" id="3.60.15.10:FF:000013">
    <property type="entry name" value="Persulfide dioxygenase ETHE1, mitochondrial"/>
    <property type="match status" value="1"/>
</dbReference>
<evidence type="ECO:0000256" key="10">
    <source>
        <dbReference type="ARBA" id="ARBA00023128"/>
    </source>
</evidence>
<keyword evidence="18" id="KW-1185">Reference proteome</keyword>
<comment type="similarity">
    <text evidence="3">Belongs to the metallo-beta-lactamase superfamily. Glyoxalase II family.</text>
</comment>
<dbReference type="Pfam" id="PF00753">
    <property type="entry name" value="Lactamase_B"/>
    <property type="match status" value="1"/>
</dbReference>
<keyword evidence="7" id="KW-0007">Acetylation</keyword>
<feature type="domain" description="Metallo-beta-lactamase" evidence="16">
    <location>
        <begin position="66"/>
        <end position="227"/>
    </location>
</feature>
<protein>
    <recommendedName>
        <fullName evidence="14">Persulfide dioxygenase ETHE1, mitochondrial</fullName>
        <ecNumber evidence="13">1.13.11.18</ecNumber>
    </recommendedName>
    <alternativeName>
        <fullName evidence="15">Sulfur dioxygenase ETHE1</fullName>
    </alternativeName>
</protein>
<gene>
    <name evidence="17" type="primary">ETHE1</name>
    <name evidence="17" type="ORF">SK128_022892</name>
</gene>
<reference evidence="17 18" key="1">
    <citation type="submission" date="2023-11" db="EMBL/GenBank/DDBJ databases">
        <title>Halocaridina rubra genome assembly.</title>
        <authorList>
            <person name="Smith C."/>
        </authorList>
    </citation>
    <scope>NUCLEOTIDE SEQUENCE [LARGE SCALE GENOMIC DNA]</scope>
    <source>
        <strain evidence="17">EP-1</strain>
        <tissue evidence="17">Whole</tissue>
    </source>
</reference>
<comment type="cofactor">
    <cofactor evidence="1">
        <name>Fe(2+)</name>
        <dbReference type="ChEBI" id="CHEBI:29033"/>
    </cofactor>
</comment>
<evidence type="ECO:0000256" key="6">
    <source>
        <dbReference type="ARBA" id="ARBA00022964"/>
    </source>
</evidence>
<dbReference type="GO" id="GO:0070813">
    <property type="term" value="P:hydrogen sulfide metabolic process"/>
    <property type="evidence" value="ECO:0007669"/>
    <property type="project" value="TreeGrafter"/>
</dbReference>
<proteinExistence type="inferred from homology"/>
<comment type="caution">
    <text evidence="17">The sequence shown here is derived from an EMBL/GenBank/DDBJ whole genome shotgun (WGS) entry which is preliminary data.</text>
</comment>
<dbReference type="InterPro" id="IPR036866">
    <property type="entry name" value="RibonucZ/Hydroxyglut_hydro"/>
</dbReference>
<comment type="catalytic activity">
    <reaction evidence="11">
        <text>S-sulfanylglutathione + O2 + H2O = sulfite + glutathione + 2 H(+)</text>
        <dbReference type="Rhea" id="RHEA:12981"/>
        <dbReference type="ChEBI" id="CHEBI:15377"/>
        <dbReference type="ChEBI" id="CHEBI:15378"/>
        <dbReference type="ChEBI" id="CHEBI:15379"/>
        <dbReference type="ChEBI" id="CHEBI:17359"/>
        <dbReference type="ChEBI" id="CHEBI:57925"/>
        <dbReference type="ChEBI" id="CHEBI:58905"/>
        <dbReference type="EC" id="1.13.11.18"/>
    </reaction>
</comment>
<dbReference type="SMART" id="SM00849">
    <property type="entry name" value="Lactamase_B"/>
    <property type="match status" value="1"/>
</dbReference>
<name>A0AAN8WEF9_HALRR</name>
<dbReference type="EC" id="1.13.11.18" evidence="13"/>